<accession>A0A974VZK2</accession>
<dbReference type="EMBL" id="CP070619">
    <property type="protein sequence ID" value="QSE88114.1"/>
    <property type="molecule type" value="Genomic_DNA"/>
</dbReference>
<evidence type="ECO:0000313" key="3">
    <source>
        <dbReference type="Proteomes" id="UP000662986"/>
    </source>
</evidence>
<protein>
    <submittedName>
        <fullName evidence="2">Uncharacterized protein</fullName>
    </submittedName>
</protein>
<organism evidence="2 3">
    <name type="scientific">Rhodococcus pseudokoreensis</name>
    <dbReference type="NCBI Taxonomy" id="2811421"/>
    <lineage>
        <taxon>Bacteria</taxon>
        <taxon>Bacillati</taxon>
        <taxon>Actinomycetota</taxon>
        <taxon>Actinomycetes</taxon>
        <taxon>Mycobacteriales</taxon>
        <taxon>Nocardiaceae</taxon>
        <taxon>Rhodococcus</taxon>
    </lineage>
</organism>
<dbReference type="RefSeq" id="WP_206004867.1">
    <property type="nucleotide sequence ID" value="NZ_CP070619.1"/>
</dbReference>
<dbReference type="Proteomes" id="UP000662986">
    <property type="component" value="Chromosome"/>
</dbReference>
<proteinExistence type="predicted"/>
<reference evidence="2 3" key="2">
    <citation type="journal article" date="2022" name="Arch. Microbiol.">
        <title>Rhodococcus pseudokoreensis sp. nov. isolated from the rhizosphere of young M26 apple rootstocks.</title>
        <authorList>
            <person name="Kampfer P."/>
            <person name="Glaeser S.P."/>
            <person name="Blom J."/>
            <person name="Wolf J."/>
            <person name="Benning S."/>
            <person name="Schloter M."/>
            <person name="Neumann-Schaal M."/>
        </authorList>
    </citation>
    <scope>NUCLEOTIDE SEQUENCE [LARGE SCALE GENOMIC DNA]</scope>
    <source>
        <strain evidence="2 3">R79</strain>
    </source>
</reference>
<gene>
    <name evidence="2" type="ORF">JWS13_05460</name>
</gene>
<name>A0A974VZK2_9NOCA</name>
<sequence>MRWPQVRGLNYGTMGRTVHAGLWSEGACAGRVWFLPPTSWRIEDPNGEPTRIENDTAKPTTR</sequence>
<evidence type="ECO:0000256" key="1">
    <source>
        <dbReference type="SAM" id="MobiDB-lite"/>
    </source>
</evidence>
<evidence type="ECO:0000313" key="2">
    <source>
        <dbReference type="EMBL" id="QSE88114.1"/>
    </source>
</evidence>
<feature type="region of interest" description="Disordered" evidence="1">
    <location>
        <begin position="39"/>
        <end position="62"/>
    </location>
</feature>
<keyword evidence="3" id="KW-1185">Reference proteome</keyword>
<reference evidence="2 3" key="1">
    <citation type="journal article" date="2021" name="Microbiol. Resour. Announc.">
        <title>Complete Genome Sequences of Two Rhodococcus sp. Strains with Large and Linear Chromosomes, Isolated from Apple Rhizosphere.</title>
        <authorList>
            <person name="Benning S."/>
            <person name="Brugnone N."/>
            <person name="Siani R."/>
            <person name="Kublik S."/>
            <person name="Schloter M."/>
            <person name="Rad V."/>
        </authorList>
    </citation>
    <scope>NUCLEOTIDE SEQUENCE [LARGE SCALE GENOMIC DNA]</scope>
    <source>
        <strain evidence="2 3">R79</strain>
    </source>
</reference>